<comment type="subunit">
    <text evidence="5">The basal body constitutes a major portion of the flagellar organelle and consists of four rings (L,P,S, and M) mounted on a central rod.</text>
</comment>
<comment type="similarity">
    <text evidence="5">Belongs to the FlgI family.</text>
</comment>
<dbReference type="GO" id="GO:0071973">
    <property type="term" value="P:bacterial-type flagellum-dependent cell motility"/>
    <property type="evidence" value="ECO:0007669"/>
    <property type="project" value="InterPro"/>
</dbReference>
<dbReference type="AlphaFoldDB" id="A0A1Y6B6Z4"/>
<dbReference type="InterPro" id="IPR001782">
    <property type="entry name" value="Flag_FlgI"/>
</dbReference>
<keyword evidence="7" id="KW-1185">Reference proteome</keyword>
<keyword evidence="6" id="KW-0966">Cell projection</keyword>
<dbReference type="EMBL" id="FWZT01000001">
    <property type="protein sequence ID" value="SME87831.1"/>
    <property type="molecule type" value="Genomic_DNA"/>
</dbReference>
<comment type="function">
    <text evidence="1 5">Assembles around the rod to form the L-ring and probably protects the motor/basal body from shearing forces during rotation.</text>
</comment>
<dbReference type="GO" id="GO:0005198">
    <property type="term" value="F:structural molecule activity"/>
    <property type="evidence" value="ECO:0007669"/>
    <property type="project" value="InterPro"/>
</dbReference>
<keyword evidence="6" id="KW-0969">Cilium</keyword>
<evidence type="ECO:0000256" key="5">
    <source>
        <dbReference type="HAMAP-Rule" id="MF_00416"/>
    </source>
</evidence>
<evidence type="ECO:0000256" key="3">
    <source>
        <dbReference type="ARBA" id="ARBA00022729"/>
    </source>
</evidence>
<gene>
    <name evidence="5" type="primary">flgI</name>
    <name evidence="6" type="ORF">SAMN06296036_10137</name>
</gene>
<proteinExistence type="inferred from homology"/>
<evidence type="ECO:0000313" key="7">
    <source>
        <dbReference type="Proteomes" id="UP000192907"/>
    </source>
</evidence>
<keyword evidence="3" id="KW-0732">Signal</keyword>
<dbReference type="GO" id="GO:0009428">
    <property type="term" value="C:bacterial-type flagellum basal body, distal rod, P ring"/>
    <property type="evidence" value="ECO:0007669"/>
    <property type="project" value="InterPro"/>
</dbReference>
<dbReference type="PANTHER" id="PTHR30381">
    <property type="entry name" value="FLAGELLAR P-RING PERIPLASMIC PROTEIN FLGI"/>
    <property type="match status" value="1"/>
</dbReference>
<organism evidence="6 7">
    <name type="scientific">Pseudobacteriovorax antillogorgiicola</name>
    <dbReference type="NCBI Taxonomy" id="1513793"/>
    <lineage>
        <taxon>Bacteria</taxon>
        <taxon>Pseudomonadati</taxon>
        <taxon>Bdellovibrionota</taxon>
        <taxon>Oligoflexia</taxon>
        <taxon>Oligoflexales</taxon>
        <taxon>Pseudobacteriovoracaceae</taxon>
        <taxon>Pseudobacteriovorax</taxon>
    </lineage>
</organism>
<dbReference type="Pfam" id="PF02119">
    <property type="entry name" value="FlgI"/>
    <property type="match status" value="2"/>
</dbReference>
<name>A0A1Y6B6Z4_9BACT</name>
<comment type="subcellular location">
    <subcellularLocation>
        <location evidence="2 5">Bacterial flagellum basal body</location>
    </subcellularLocation>
</comment>
<reference evidence="7" key="1">
    <citation type="submission" date="2017-04" db="EMBL/GenBank/DDBJ databases">
        <authorList>
            <person name="Varghese N."/>
            <person name="Submissions S."/>
        </authorList>
    </citation>
    <scope>NUCLEOTIDE SEQUENCE [LARGE SCALE GENOMIC DNA]</scope>
    <source>
        <strain evidence="7">RKEM611</strain>
    </source>
</reference>
<dbReference type="STRING" id="1513793.SAMN06296036_10137"/>
<protein>
    <recommendedName>
        <fullName evidence="5">Flagellar P-ring protein</fullName>
    </recommendedName>
    <alternativeName>
        <fullName evidence="5">Basal body P-ring protein</fullName>
    </alternativeName>
</protein>
<dbReference type="Proteomes" id="UP000192907">
    <property type="component" value="Unassembled WGS sequence"/>
</dbReference>
<dbReference type="HAMAP" id="MF_00416">
    <property type="entry name" value="FlgI"/>
    <property type="match status" value="1"/>
</dbReference>
<evidence type="ECO:0000256" key="2">
    <source>
        <dbReference type="ARBA" id="ARBA00004117"/>
    </source>
</evidence>
<evidence type="ECO:0000256" key="1">
    <source>
        <dbReference type="ARBA" id="ARBA00002591"/>
    </source>
</evidence>
<keyword evidence="6" id="KW-0282">Flagellum</keyword>
<evidence type="ECO:0000313" key="6">
    <source>
        <dbReference type="EMBL" id="SME87831.1"/>
    </source>
</evidence>
<dbReference type="GO" id="GO:0030288">
    <property type="term" value="C:outer membrane-bounded periplasmic space"/>
    <property type="evidence" value="ECO:0007669"/>
    <property type="project" value="InterPro"/>
</dbReference>
<evidence type="ECO:0000256" key="4">
    <source>
        <dbReference type="ARBA" id="ARBA00023143"/>
    </source>
</evidence>
<accession>A0A1Y6B6Z4</accession>
<keyword evidence="4 5" id="KW-0975">Bacterial flagellum</keyword>
<sequence length="333" mass="35450">MQVRLLILLFLVWRGELSLGQESRIKDLVMIKGNRTNELMGIGLVVGLNATGDSPASTTTSDAMRTLLNRLGMDPGDNAVITQASAAVVVTAQLPPFARNGDQLDVKLSVIGDATSLAGGTLLMTPLKAGDGNVYAIARGPIIIGPANGEGVESLTVAHIPNGGQIERDFIPNIVRQGKLDLSLQTPDFTTSSRITKAINTFFREFIAQSTDASLVQVRIPSRYKDKIVEFISQLERLSVEVDQKAIVVLNERTGTVVMGAEVKISPIVLSHKGLSIEVGEGQGAETMVELKGSTVGDLVKSLNAMGVQPSDLVSILQSIHASGALRAELRYL</sequence>
<dbReference type="PANTHER" id="PTHR30381:SF0">
    <property type="entry name" value="FLAGELLAR P-RING PROTEIN"/>
    <property type="match status" value="1"/>
</dbReference>
<dbReference type="PRINTS" id="PR01010">
    <property type="entry name" value="FLGPRINGFLGI"/>
</dbReference>